<evidence type="ECO:0000256" key="6">
    <source>
        <dbReference type="ARBA" id="ARBA00022676"/>
    </source>
</evidence>
<evidence type="ECO:0000256" key="8">
    <source>
        <dbReference type="ARBA" id="ARBA00023098"/>
    </source>
</evidence>
<evidence type="ECO:0000313" key="11">
    <source>
        <dbReference type="Proteomes" id="UP000319908"/>
    </source>
</evidence>
<dbReference type="Pfam" id="PF02684">
    <property type="entry name" value="LpxB"/>
    <property type="match status" value="1"/>
</dbReference>
<dbReference type="AlphaFoldDB" id="A0A5C6BER9"/>
<evidence type="ECO:0000256" key="7">
    <source>
        <dbReference type="ARBA" id="ARBA00022679"/>
    </source>
</evidence>
<dbReference type="PANTHER" id="PTHR30372">
    <property type="entry name" value="LIPID-A-DISACCHARIDE SYNTHASE"/>
    <property type="match status" value="1"/>
</dbReference>
<organism evidence="10 11">
    <name type="scientific">Allorhodopirellula heiligendammensis</name>
    <dbReference type="NCBI Taxonomy" id="2714739"/>
    <lineage>
        <taxon>Bacteria</taxon>
        <taxon>Pseudomonadati</taxon>
        <taxon>Planctomycetota</taxon>
        <taxon>Planctomycetia</taxon>
        <taxon>Pirellulales</taxon>
        <taxon>Pirellulaceae</taxon>
        <taxon>Allorhodopirellula</taxon>
    </lineage>
</organism>
<dbReference type="GO" id="GO:0005543">
    <property type="term" value="F:phospholipid binding"/>
    <property type="evidence" value="ECO:0007669"/>
    <property type="project" value="TreeGrafter"/>
</dbReference>
<evidence type="ECO:0000256" key="4">
    <source>
        <dbReference type="ARBA" id="ARBA00022516"/>
    </source>
</evidence>
<dbReference type="InterPro" id="IPR003835">
    <property type="entry name" value="Glyco_trans_19"/>
</dbReference>
<dbReference type="PANTHER" id="PTHR30372:SF4">
    <property type="entry name" value="LIPID-A-DISACCHARIDE SYNTHASE, MITOCHONDRIAL-RELATED"/>
    <property type="match status" value="1"/>
</dbReference>
<proteinExistence type="predicted"/>
<evidence type="ECO:0000256" key="3">
    <source>
        <dbReference type="ARBA" id="ARBA00020902"/>
    </source>
</evidence>
<evidence type="ECO:0000256" key="1">
    <source>
        <dbReference type="ARBA" id="ARBA00002056"/>
    </source>
</evidence>
<gene>
    <name evidence="10" type="ORF">Poly21_45290</name>
</gene>
<dbReference type="GO" id="GO:0016020">
    <property type="term" value="C:membrane"/>
    <property type="evidence" value="ECO:0007669"/>
    <property type="project" value="GOC"/>
</dbReference>
<evidence type="ECO:0000256" key="5">
    <source>
        <dbReference type="ARBA" id="ARBA00022556"/>
    </source>
</evidence>
<keyword evidence="6 10" id="KW-0328">Glycosyltransferase</keyword>
<dbReference type="EMBL" id="SJPU01000003">
    <property type="protein sequence ID" value="TWU10623.1"/>
    <property type="molecule type" value="Genomic_DNA"/>
</dbReference>
<evidence type="ECO:0000256" key="9">
    <source>
        <dbReference type="ARBA" id="ARBA00048975"/>
    </source>
</evidence>
<comment type="caution">
    <text evidence="10">The sequence shown here is derived from an EMBL/GenBank/DDBJ whole genome shotgun (WGS) entry which is preliminary data.</text>
</comment>
<keyword evidence="7 10" id="KW-0808">Transferase</keyword>
<dbReference type="SUPFAM" id="SSF53756">
    <property type="entry name" value="UDP-Glycosyltransferase/glycogen phosphorylase"/>
    <property type="match status" value="1"/>
</dbReference>
<comment type="catalytic activity">
    <reaction evidence="9">
        <text>a lipid X + a UDP-2-N,3-O-bis[(3R)-3-hydroxyacyl]-alpha-D-glucosamine = a lipid A disaccharide + UDP + H(+)</text>
        <dbReference type="Rhea" id="RHEA:67828"/>
        <dbReference type="ChEBI" id="CHEBI:15378"/>
        <dbReference type="ChEBI" id="CHEBI:58223"/>
        <dbReference type="ChEBI" id="CHEBI:137748"/>
        <dbReference type="ChEBI" id="CHEBI:176338"/>
        <dbReference type="ChEBI" id="CHEBI:176343"/>
        <dbReference type="EC" id="2.4.1.182"/>
    </reaction>
</comment>
<keyword evidence="11" id="KW-1185">Reference proteome</keyword>
<name>A0A5C6BER9_9BACT</name>
<keyword evidence="8" id="KW-0443">Lipid metabolism</keyword>
<accession>A0A5C6BER9</accession>
<reference evidence="10 11" key="1">
    <citation type="journal article" date="2020" name="Antonie Van Leeuwenhoek">
        <title>Rhodopirellula heiligendammensis sp. nov., Rhodopirellula pilleata sp. nov., and Rhodopirellula solitaria sp. nov. isolated from natural or artificial marine surfaces in Northern Germany and California, USA, and emended description of the genus Rhodopirellula.</title>
        <authorList>
            <person name="Kallscheuer N."/>
            <person name="Wiegand S."/>
            <person name="Jogler M."/>
            <person name="Boedeker C."/>
            <person name="Peeters S.H."/>
            <person name="Rast P."/>
            <person name="Heuer A."/>
            <person name="Jetten M.S.M."/>
            <person name="Rohde M."/>
            <person name="Jogler C."/>
        </authorList>
    </citation>
    <scope>NUCLEOTIDE SEQUENCE [LARGE SCALE GENOMIC DNA]</scope>
    <source>
        <strain evidence="10 11">Poly21</strain>
    </source>
</reference>
<dbReference type="Proteomes" id="UP000319908">
    <property type="component" value="Unassembled WGS sequence"/>
</dbReference>
<sequence length="438" mass="48629">MQDRSARDQAKAYAVTKTLFFSVGEPSGDQHAARLIGELTGRVGSESLTCRGFGGPEMRQAGCAVDLDLTQHAVVGLVEVLPKLREFFRFADQAEEVFASGSVDAVVLVDFPGFNWHIARRAKKYGIPVYYYCPPQLWAWGAWRVRKMRRSVDHVMTVLPIETSFFGEHGIPVTFVGHPFFDAVAEKKLDAVALRQLRSPAAPSASCRRSDSGLATQTVAILPGSRDHEVQRNFPIMLEAIRRLHADADVGPDSARSPSHVRYAVAAYRDRHCLWCRNQLTEADGELPIDFFVDRTSEVIESAHCAMMVSGSVSLELMARGTPAAVIYRVGRLLHMFGRHVLRVDSMTLPNLMAGRKIFPELVSVGDVEPAIDFLHETTRAMLGDAFYYRRVKNDLAALREQYGLPGASERAADFLCKELQISSDGGEWGQTFRRIAA</sequence>
<dbReference type="GO" id="GO:0008915">
    <property type="term" value="F:lipid-A-disaccharide synthase activity"/>
    <property type="evidence" value="ECO:0007669"/>
    <property type="project" value="UniProtKB-EC"/>
</dbReference>
<comment type="function">
    <text evidence="1">Condensation of UDP-2,3-diacylglucosamine and 2,3-diacylglucosamine-1-phosphate to form lipid A disaccharide, a precursor of lipid A, a phosphorylated glycolipid that anchors the lipopolysaccharide to the outer membrane of the cell.</text>
</comment>
<dbReference type="EC" id="2.4.1.182" evidence="2"/>
<protein>
    <recommendedName>
        <fullName evidence="3">Lipid-A-disaccharide synthase</fullName>
        <ecNumber evidence="2">2.4.1.182</ecNumber>
    </recommendedName>
</protein>
<evidence type="ECO:0000256" key="2">
    <source>
        <dbReference type="ARBA" id="ARBA00012687"/>
    </source>
</evidence>
<evidence type="ECO:0000313" key="10">
    <source>
        <dbReference type="EMBL" id="TWU10623.1"/>
    </source>
</evidence>
<keyword evidence="5" id="KW-0441">Lipid A biosynthesis</keyword>
<dbReference type="GO" id="GO:0009245">
    <property type="term" value="P:lipid A biosynthetic process"/>
    <property type="evidence" value="ECO:0007669"/>
    <property type="project" value="UniProtKB-KW"/>
</dbReference>
<keyword evidence="4" id="KW-0444">Lipid biosynthesis</keyword>